<evidence type="ECO:0000256" key="4">
    <source>
        <dbReference type="ARBA" id="ARBA00022777"/>
    </source>
</evidence>
<organism evidence="8 9">
    <name type="scientific">Candidatus Onthousia faecipullorum</name>
    <dbReference type="NCBI Taxonomy" id="2840887"/>
    <lineage>
        <taxon>Bacteria</taxon>
        <taxon>Bacillati</taxon>
        <taxon>Bacillota</taxon>
        <taxon>Bacilli</taxon>
        <taxon>Candidatus Onthousia</taxon>
    </lineage>
</organism>
<dbReference type="SUPFAM" id="SSF53067">
    <property type="entry name" value="Actin-like ATPase domain"/>
    <property type="match status" value="2"/>
</dbReference>
<dbReference type="PROSITE" id="PS01076">
    <property type="entry name" value="ACETATE_KINASE_2"/>
    <property type="match status" value="1"/>
</dbReference>
<keyword evidence="3 6" id="KW-0547">Nucleotide-binding</keyword>
<evidence type="ECO:0000256" key="1">
    <source>
        <dbReference type="ARBA" id="ARBA00008748"/>
    </source>
</evidence>
<dbReference type="PRINTS" id="PR00471">
    <property type="entry name" value="ACETATEKNASE"/>
</dbReference>
<feature type="site" description="Transition state stabilizer" evidence="6">
    <location>
        <position position="236"/>
    </location>
</feature>
<dbReference type="InterPro" id="IPR043129">
    <property type="entry name" value="ATPase_NBD"/>
</dbReference>
<dbReference type="EMBL" id="DVKQ01000095">
    <property type="protein sequence ID" value="HIT38275.1"/>
    <property type="molecule type" value="Genomic_DNA"/>
</dbReference>
<evidence type="ECO:0000256" key="6">
    <source>
        <dbReference type="HAMAP-Rule" id="MF_00020"/>
    </source>
</evidence>
<keyword evidence="4 6" id="KW-0418">Kinase</keyword>
<protein>
    <recommendedName>
        <fullName evidence="6">Acetate kinase</fullName>
        <ecNumber evidence="6">2.7.2.1</ecNumber>
    </recommendedName>
    <alternativeName>
        <fullName evidence="6">Acetokinase</fullName>
    </alternativeName>
</protein>
<reference evidence="8" key="2">
    <citation type="journal article" date="2021" name="PeerJ">
        <title>Extensive microbial diversity within the chicken gut microbiome revealed by metagenomics and culture.</title>
        <authorList>
            <person name="Gilroy R."/>
            <person name="Ravi A."/>
            <person name="Getino M."/>
            <person name="Pursley I."/>
            <person name="Horton D.L."/>
            <person name="Alikhan N.F."/>
            <person name="Baker D."/>
            <person name="Gharbi K."/>
            <person name="Hall N."/>
            <person name="Watson M."/>
            <person name="Adriaenssens E.M."/>
            <person name="Foster-Nyarko E."/>
            <person name="Jarju S."/>
            <person name="Secka A."/>
            <person name="Antonio M."/>
            <person name="Oren A."/>
            <person name="Chaudhuri R.R."/>
            <person name="La Ragione R."/>
            <person name="Hildebrand F."/>
            <person name="Pallen M.J."/>
        </authorList>
    </citation>
    <scope>NUCLEOTIDE SEQUENCE</scope>
    <source>
        <strain evidence="8">CHK195-26880</strain>
    </source>
</reference>
<comment type="catalytic activity">
    <reaction evidence="6">
        <text>acetate + ATP = acetyl phosphate + ADP</text>
        <dbReference type="Rhea" id="RHEA:11352"/>
        <dbReference type="ChEBI" id="CHEBI:22191"/>
        <dbReference type="ChEBI" id="CHEBI:30089"/>
        <dbReference type="ChEBI" id="CHEBI:30616"/>
        <dbReference type="ChEBI" id="CHEBI:456216"/>
        <dbReference type="EC" id="2.7.2.1"/>
    </reaction>
</comment>
<keyword evidence="6" id="KW-0963">Cytoplasm</keyword>
<dbReference type="InterPro" id="IPR004372">
    <property type="entry name" value="Ac/propionate_kinase"/>
</dbReference>
<keyword evidence="6" id="KW-0460">Magnesium</keyword>
<dbReference type="Gene3D" id="3.30.420.40">
    <property type="match status" value="2"/>
</dbReference>
<dbReference type="GO" id="GO:0005524">
    <property type="term" value="F:ATP binding"/>
    <property type="evidence" value="ECO:0007669"/>
    <property type="project" value="UniProtKB-KW"/>
</dbReference>
<name>A0A9D1KC32_9FIRM</name>
<comment type="similarity">
    <text evidence="1 6 7">Belongs to the acetokinase family.</text>
</comment>
<keyword evidence="6" id="KW-0479">Metal-binding</keyword>
<dbReference type="InterPro" id="IPR023865">
    <property type="entry name" value="Aliphatic_acid_kinase_CS"/>
</dbReference>
<feature type="site" description="Transition state stabilizer" evidence="6">
    <location>
        <position position="177"/>
    </location>
</feature>
<feature type="binding site" evidence="6">
    <location>
        <begin position="278"/>
        <end position="280"/>
    </location>
    <ligand>
        <name>ATP</name>
        <dbReference type="ChEBI" id="CHEBI:30616"/>
    </ligand>
</feature>
<comment type="function">
    <text evidence="6">Catalyzes the formation of acetyl phosphate from acetate and ATP. Can also catalyze the reverse reaction.</text>
</comment>
<feature type="binding site" evidence="6">
    <location>
        <position position="88"/>
    </location>
    <ligand>
        <name>substrate</name>
    </ligand>
</feature>
<dbReference type="PROSITE" id="PS01075">
    <property type="entry name" value="ACETATE_KINASE_1"/>
    <property type="match status" value="1"/>
</dbReference>
<proteinExistence type="inferred from homology"/>
<feature type="binding site" evidence="6">
    <location>
        <begin position="203"/>
        <end position="207"/>
    </location>
    <ligand>
        <name>ATP</name>
        <dbReference type="ChEBI" id="CHEBI:30616"/>
    </ligand>
</feature>
<feature type="active site" description="Proton donor/acceptor" evidence="6">
    <location>
        <position position="145"/>
    </location>
</feature>
<evidence type="ECO:0000313" key="8">
    <source>
        <dbReference type="EMBL" id="HIT38275.1"/>
    </source>
</evidence>
<comment type="caution">
    <text evidence="8">The sequence shown here is derived from an EMBL/GenBank/DDBJ whole genome shotgun (WGS) entry which is preliminary data.</text>
</comment>
<dbReference type="InterPro" id="IPR000890">
    <property type="entry name" value="Aliphatic_acid_kin_short-chain"/>
</dbReference>
<comment type="subcellular location">
    <subcellularLocation>
        <location evidence="6">Cytoplasm</location>
    </subcellularLocation>
</comment>
<dbReference type="PANTHER" id="PTHR21060">
    <property type="entry name" value="ACETATE KINASE"/>
    <property type="match status" value="1"/>
</dbReference>
<dbReference type="GO" id="GO:0005737">
    <property type="term" value="C:cytoplasm"/>
    <property type="evidence" value="ECO:0007669"/>
    <property type="project" value="UniProtKB-SubCell"/>
</dbReference>
<feature type="binding site" evidence="6">
    <location>
        <position position="14"/>
    </location>
    <ligand>
        <name>ATP</name>
        <dbReference type="ChEBI" id="CHEBI:30616"/>
    </ligand>
</feature>
<feature type="binding site" evidence="6">
    <location>
        <position position="383"/>
    </location>
    <ligand>
        <name>Mg(2+)</name>
        <dbReference type="ChEBI" id="CHEBI:18420"/>
    </ligand>
</feature>
<dbReference type="CDD" id="cd24010">
    <property type="entry name" value="ASKHA_NBD_AcK_PK"/>
    <property type="match status" value="1"/>
</dbReference>
<evidence type="ECO:0000256" key="7">
    <source>
        <dbReference type="RuleBase" id="RU003835"/>
    </source>
</evidence>
<dbReference type="NCBIfam" id="TIGR00016">
    <property type="entry name" value="ackA"/>
    <property type="match status" value="1"/>
</dbReference>
<comment type="subunit">
    <text evidence="6">Homodimer.</text>
</comment>
<dbReference type="GO" id="GO:0008776">
    <property type="term" value="F:acetate kinase activity"/>
    <property type="evidence" value="ECO:0007669"/>
    <property type="project" value="UniProtKB-UniRule"/>
</dbReference>
<comment type="pathway">
    <text evidence="6">Metabolic intermediate biosynthesis; acetyl-CoA biosynthesis; acetyl-CoA from acetate: step 1/2.</text>
</comment>
<evidence type="ECO:0000256" key="5">
    <source>
        <dbReference type="ARBA" id="ARBA00022840"/>
    </source>
</evidence>
<comment type="cofactor">
    <cofactor evidence="6">
        <name>Mg(2+)</name>
        <dbReference type="ChEBI" id="CHEBI:18420"/>
    </cofactor>
    <cofactor evidence="6">
        <name>Mn(2+)</name>
        <dbReference type="ChEBI" id="CHEBI:29035"/>
    </cofactor>
    <text evidence="6">Mg(2+). Can also accept Mn(2+).</text>
</comment>
<reference evidence="8" key="1">
    <citation type="submission" date="2020-10" db="EMBL/GenBank/DDBJ databases">
        <authorList>
            <person name="Gilroy R."/>
        </authorList>
    </citation>
    <scope>NUCLEOTIDE SEQUENCE</scope>
    <source>
        <strain evidence="8">CHK195-26880</strain>
    </source>
</reference>
<accession>A0A9D1KC32</accession>
<evidence type="ECO:0000313" key="9">
    <source>
        <dbReference type="Proteomes" id="UP000886833"/>
    </source>
</evidence>
<feature type="binding site" evidence="6">
    <location>
        <begin position="330"/>
        <end position="334"/>
    </location>
    <ligand>
        <name>ATP</name>
        <dbReference type="ChEBI" id="CHEBI:30616"/>
    </ligand>
</feature>
<dbReference type="HAMAP" id="MF_00020">
    <property type="entry name" value="Acetate_kinase"/>
    <property type="match status" value="1"/>
</dbReference>
<dbReference type="PIRSF" id="PIRSF000722">
    <property type="entry name" value="Acetate_prop_kin"/>
    <property type="match status" value="1"/>
</dbReference>
<keyword evidence="5 6" id="KW-0067">ATP-binding</keyword>
<sequence>MKIISINAGSSSLKFSLFDMDDKKVIASGLFERIGIDGSSYTIKYNGEKIKTEAELATHTDAVKILLDKLVTLNIIKSLDEIDGVGHRLVHGKDKYKESCLITDEVVNDLIAFKDFAPLHNPANVLGIQAFREVLPNVPMVGVFDTAFHQTMDEEAYLYPVPYFWYKAHGVRKYGFHGTSHRYIAKTISEKLGRDNLRIISCHVGNGGSITAIKDGKCVDTSMGFTPLAGIMMGTRSGDVDPSIITYVMEQEGLNAKEVIDDLNKKSGLLGLSEISSDMRDIVSAMDSDDEEERNKARRAFLKYTRTVTNYIAEYYVLLGGADVICFTAGLGENSEPFRKKVCDNLACLGVKLDSEANKVMGEFKKISSDDSTIPVYVVPTDEELMIALDTLKLIS</sequence>
<dbReference type="GO" id="GO:0000287">
    <property type="term" value="F:magnesium ion binding"/>
    <property type="evidence" value="ECO:0007669"/>
    <property type="project" value="UniProtKB-UniRule"/>
</dbReference>
<dbReference type="Pfam" id="PF00871">
    <property type="entry name" value="Acetate_kinase"/>
    <property type="match status" value="1"/>
</dbReference>
<dbReference type="GO" id="GO:0006083">
    <property type="term" value="P:acetate metabolic process"/>
    <property type="evidence" value="ECO:0007669"/>
    <property type="project" value="TreeGrafter"/>
</dbReference>
<gene>
    <name evidence="6" type="primary">ackA</name>
    <name evidence="8" type="ORF">IAB59_07365</name>
</gene>
<keyword evidence="2 6" id="KW-0808">Transferase</keyword>
<dbReference type="PANTHER" id="PTHR21060:SF15">
    <property type="entry name" value="ACETATE KINASE-RELATED"/>
    <property type="match status" value="1"/>
</dbReference>
<dbReference type="EC" id="2.7.2.1" evidence="6"/>
<evidence type="ECO:0000256" key="3">
    <source>
        <dbReference type="ARBA" id="ARBA00022741"/>
    </source>
</evidence>
<evidence type="ECO:0000256" key="2">
    <source>
        <dbReference type="ARBA" id="ARBA00022679"/>
    </source>
</evidence>
<dbReference type="GO" id="GO:0006085">
    <property type="term" value="P:acetyl-CoA biosynthetic process"/>
    <property type="evidence" value="ECO:0007669"/>
    <property type="project" value="UniProtKB-UniRule"/>
</dbReference>
<feature type="binding site" evidence="6">
    <location>
        <position position="7"/>
    </location>
    <ligand>
        <name>Mg(2+)</name>
        <dbReference type="ChEBI" id="CHEBI:18420"/>
    </ligand>
</feature>
<dbReference type="AlphaFoldDB" id="A0A9D1KC32"/>
<dbReference type="Proteomes" id="UP000886833">
    <property type="component" value="Unassembled WGS sequence"/>
</dbReference>